<evidence type="ECO:0000313" key="3">
    <source>
        <dbReference type="Proteomes" id="UP000000441"/>
    </source>
</evidence>
<sequence>MRGAAFWWSFFVWGVLYGCGIGCLERGGNHEENDKR</sequence>
<evidence type="ECO:0000313" key="2">
    <source>
        <dbReference type="EMBL" id="ACM11420.1"/>
    </source>
</evidence>
<dbReference type="Proteomes" id="UP000000441">
    <property type="component" value="Chromosome"/>
</dbReference>
<keyword evidence="1" id="KW-0812">Transmembrane</keyword>
<gene>
    <name evidence="2" type="ordered locus">BCQ_0990</name>
</gene>
<name>B9IS58_BACCQ</name>
<protein>
    <recommendedName>
        <fullName evidence="4">Lipoprotein</fullName>
    </recommendedName>
</protein>
<reference evidence="2 3" key="1">
    <citation type="journal article" date="2009" name="J. Bacteriol.">
        <title>Complete genome sequence of the extremophilic Bacillus cereus strain Q1 with industrial applications.</title>
        <authorList>
            <person name="Xiong Z."/>
            <person name="Jiang Y."/>
            <person name="Qi D."/>
            <person name="Lu H."/>
            <person name="Yang F."/>
            <person name="Yang J."/>
            <person name="Chen L."/>
            <person name="Sun L."/>
            <person name="Xu X."/>
            <person name="Xue Y."/>
            <person name="Zhu Y."/>
            <person name="Jin Q."/>
        </authorList>
    </citation>
    <scope>NUCLEOTIDE SEQUENCE [LARGE SCALE GENOMIC DNA]</scope>
    <source>
        <strain evidence="2 3">Q1</strain>
    </source>
</reference>
<keyword evidence="1" id="KW-1133">Transmembrane helix</keyword>
<proteinExistence type="predicted"/>
<dbReference type="AlphaFoldDB" id="B9IS58"/>
<evidence type="ECO:0000256" key="1">
    <source>
        <dbReference type="SAM" id="Phobius"/>
    </source>
</evidence>
<dbReference type="KEGG" id="bcq:BCQ_0990"/>
<dbReference type="EMBL" id="CP000227">
    <property type="protein sequence ID" value="ACM11420.1"/>
    <property type="molecule type" value="Genomic_DNA"/>
</dbReference>
<feature type="transmembrane region" description="Helical" evidence="1">
    <location>
        <begin position="6"/>
        <end position="24"/>
    </location>
</feature>
<organism evidence="2 3">
    <name type="scientific">Bacillus cereus (strain Q1)</name>
    <dbReference type="NCBI Taxonomy" id="361100"/>
    <lineage>
        <taxon>Bacteria</taxon>
        <taxon>Bacillati</taxon>
        <taxon>Bacillota</taxon>
        <taxon>Bacilli</taxon>
        <taxon>Bacillales</taxon>
        <taxon>Bacillaceae</taxon>
        <taxon>Bacillus</taxon>
        <taxon>Bacillus cereus group</taxon>
    </lineage>
</organism>
<dbReference type="PROSITE" id="PS51257">
    <property type="entry name" value="PROKAR_LIPOPROTEIN"/>
    <property type="match status" value="1"/>
</dbReference>
<keyword evidence="1" id="KW-0472">Membrane</keyword>
<dbReference type="HOGENOM" id="CLU_3354456_0_0_9"/>
<evidence type="ECO:0008006" key="4">
    <source>
        <dbReference type="Google" id="ProtNLM"/>
    </source>
</evidence>
<accession>B9IS58</accession>